<dbReference type="EMBL" id="JAIWYP010000009">
    <property type="protein sequence ID" value="KAH3778709.1"/>
    <property type="molecule type" value="Genomic_DNA"/>
</dbReference>
<protein>
    <submittedName>
        <fullName evidence="1">Uncharacterized protein</fullName>
    </submittedName>
</protein>
<dbReference type="AlphaFoldDB" id="A0A9D4EGH0"/>
<proteinExistence type="predicted"/>
<comment type="caution">
    <text evidence="1">The sequence shown here is derived from an EMBL/GenBank/DDBJ whole genome shotgun (WGS) entry which is preliminary data.</text>
</comment>
<organism evidence="1 2">
    <name type="scientific">Dreissena polymorpha</name>
    <name type="common">Zebra mussel</name>
    <name type="synonym">Mytilus polymorpha</name>
    <dbReference type="NCBI Taxonomy" id="45954"/>
    <lineage>
        <taxon>Eukaryota</taxon>
        <taxon>Metazoa</taxon>
        <taxon>Spiralia</taxon>
        <taxon>Lophotrochozoa</taxon>
        <taxon>Mollusca</taxon>
        <taxon>Bivalvia</taxon>
        <taxon>Autobranchia</taxon>
        <taxon>Heteroconchia</taxon>
        <taxon>Euheterodonta</taxon>
        <taxon>Imparidentia</taxon>
        <taxon>Neoheterodontei</taxon>
        <taxon>Myida</taxon>
        <taxon>Dreissenoidea</taxon>
        <taxon>Dreissenidae</taxon>
        <taxon>Dreissena</taxon>
    </lineage>
</organism>
<accession>A0A9D4EGH0</accession>
<sequence>MSRHSLHAEAPSDLLFTVFTFQGPQLLVPLSGRLRAEFLGLATRLRVAVGDCVEHNAVNAEKGRLIVLCQSNRGGCFT</sequence>
<keyword evidence="2" id="KW-1185">Reference proteome</keyword>
<evidence type="ECO:0000313" key="2">
    <source>
        <dbReference type="Proteomes" id="UP000828390"/>
    </source>
</evidence>
<evidence type="ECO:0000313" key="1">
    <source>
        <dbReference type="EMBL" id="KAH3778709.1"/>
    </source>
</evidence>
<reference evidence="1" key="1">
    <citation type="journal article" date="2019" name="bioRxiv">
        <title>The Genome of the Zebra Mussel, Dreissena polymorpha: A Resource for Invasive Species Research.</title>
        <authorList>
            <person name="McCartney M.A."/>
            <person name="Auch B."/>
            <person name="Kono T."/>
            <person name="Mallez S."/>
            <person name="Zhang Y."/>
            <person name="Obille A."/>
            <person name="Becker A."/>
            <person name="Abrahante J.E."/>
            <person name="Garbe J."/>
            <person name="Badalamenti J.P."/>
            <person name="Herman A."/>
            <person name="Mangelson H."/>
            <person name="Liachko I."/>
            <person name="Sullivan S."/>
            <person name="Sone E.D."/>
            <person name="Koren S."/>
            <person name="Silverstein K.A.T."/>
            <person name="Beckman K.B."/>
            <person name="Gohl D.M."/>
        </authorList>
    </citation>
    <scope>NUCLEOTIDE SEQUENCE</scope>
    <source>
        <strain evidence="1">Duluth1</strain>
        <tissue evidence="1">Whole animal</tissue>
    </source>
</reference>
<name>A0A9D4EGH0_DREPO</name>
<reference evidence="1" key="2">
    <citation type="submission" date="2020-11" db="EMBL/GenBank/DDBJ databases">
        <authorList>
            <person name="McCartney M.A."/>
            <person name="Auch B."/>
            <person name="Kono T."/>
            <person name="Mallez S."/>
            <person name="Becker A."/>
            <person name="Gohl D.M."/>
            <person name="Silverstein K.A.T."/>
            <person name="Koren S."/>
            <person name="Bechman K.B."/>
            <person name="Herman A."/>
            <person name="Abrahante J.E."/>
            <person name="Garbe J."/>
        </authorList>
    </citation>
    <scope>NUCLEOTIDE SEQUENCE</scope>
    <source>
        <strain evidence="1">Duluth1</strain>
        <tissue evidence="1">Whole animal</tissue>
    </source>
</reference>
<gene>
    <name evidence="1" type="ORF">DPMN_180179</name>
</gene>
<dbReference type="Proteomes" id="UP000828390">
    <property type="component" value="Unassembled WGS sequence"/>
</dbReference>